<sequence>MSKEILKLKSVMKEKAYGGTQIAEYLGLAQDTHQRIGEYWMISAHEHGESRILQEPFQDMRLSEVYEQHRELFANSKQEHFPLLIKMNDVSSSPSLQVHPDDAYAQAHEHATGKSEFCLYLKTAPNTQLIYGHTAKTKEAFLQRIAQGEIDDLVIRKPIHDGDAAYIPAGILHGCEGKMLVYEVQQNSDITYRIYDYDNTDAFGNKRPLQIAKAADVVCIPHKDAPLTPTIQKEKAFTCITYCDNDIFTIRQYQIQEAVDIVNESYALLTILQGQGLLETKQETLDVKAGDNLIVTSLAKRYTLQGSMQVMVAIPKEKR</sequence>
<name>A0A4R3T655_9FIRM</name>
<feature type="binding site" evidence="5">
    <location>
        <position position="173"/>
    </location>
    <ligand>
        <name>Zn(2+)</name>
        <dbReference type="ChEBI" id="CHEBI:29105"/>
    </ligand>
</feature>
<dbReference type="InterPro" id="IPR049071">
    <property type="entry name" value="MPI_cupin_dom"/>
</dbReference>
<dbReference type="EMBL" id="SMBP01000019">
    <property type="protein sequence ID" value="TCU57148.1"/>
    <property type="molecule type" value="Genomic_DNA"/>
</dbReference>
<dbReference type="Pfam" id="PF21621">
    <property type="entry name" value="MPI_cupin_dom"/>
    <property type="match status" value="1"/>
</dbReference>
<dbReference type="GO" id="GO:0008270">
    <property type="term" value="F:zinc ion binding"/>
    <property type="evidence" value="ECO:0007669"/>
    <property type="project" value="InterPro"/>
</dbReference>
<dbReference type="RefSeq" id="WP_132225341.1">
    <property type="nucleotide sequence ID" value="NZ_JANKBG010000018.1"/>
</dbReference>
<organism evidence="9 10">
    <name type="scientific">Longicatena caecimuris</name>
    <dbReference type="NCBI Taxonomy" id="1796635"/>
    <lineage>
        <taxon>Bacteria</taxon>
        <taxon>Bacillati</taxon>
        <taxon>Bacillota</taxon>
        <taxon>Erysipelotrichia</taxon>
        <taxon>Erysipelotrichales</taxon>
        <taxon>Erysipelotrichaceae</taxon>
        <taxon>Longicatena</taxon>
    </lineage>
</organism>
<keyword evidence="9" id="KW-0413">Isomerase</keyword>
<dbReference type="Pfam" id="PF20511">
    <property type="entry name" value="PMI_typeI_cat"/>
    <property type="match status" value="1"/>
</dbReference>
<dbReference type="GO" id="GO:0005975">
    <property type="term" value="P:carbohydrate metabolic process"/>
    <property type="evidence" value="ECO:0007669"/>
    <property type="project" value="InterPro"/>
</dbReference>
<dbReference type="CDD" id="cd07010">
    <property type="entry name" value="cupin_PMI_type_I_N_bac"/>
    <property type="match status" value="1"/>
</dbReference>
<reference evidence="9 10" key="1">
    <citation type="submission" date="2019-03" db="EMBL/GenBank/DDBJ databases">
        <title>Genomic Encyclopedia of Type Strains, Phase IV (KMG-IV): sequencing the most valuable type-strain genomes for metagenomic binning, comparative biology and taxonomic classification.</title>
        <authorList>
            <person name="Goeker M."/>
        </authorList>
    </citation>
    <scope>NUCLEOTIDE SEQUENCE [LARGE SCALE GENOMIC DNA]</scope>
    <source>
        <strain evidence="9 10">DSM 29481</strain>
    </source>
</reference>
<evidence type="ECO:0000313" key="10">
    <source>
        <dbReference type="Proteomes" id="UP000295773"/>
    </source>
</evidence>
<gene>
    <name evidence="9" type="ORF">EDD61_11949</name>
</gene>
<evidence type="ECO:0000256" key="3">
    <source>
        <dbReference type="ARBA" id="ARBA00029741"/>
    </source>
</evidence>
<dbReference type="PANTHER" id="PTHR42742">
    <property type="entry name" value="TRANSCRIPTIONAL REPRESSOR MPRA"/>
    <property type="match status" value="1"/>
</dbReference>
<proteinExistence type="predicted"/>
<evidence type="ECO:0000259" key="7">
    <source>
        <dbReference type="Pfam" id="PF20511"/>
    </source>
</evidence>
<keyword evidence="2 5" id="KW-0862">Zinc</keyword>
<dbReference type="InterPro" id="IPR011051">
    <property type="entry name" value="RmlC_Cupin_sf"/>
</dbReference>
<evidence type="ECO:0000256" key="4">
    <source>
        <dbReference type="ARBA" id="ARBA00030762"/>
    </source>
</evidence>
<accession>A0A4R3T655</accession>
<feature type="binding site" evidence="5">
    <location>
        <position position="99"/>
    </location>
    <ligand>
        <name>Zn(2+)</name>
        <dbReference type="ChEBI" id="CHEBI:29105"/>
    </ligand>
</feature>
<feature type="binding site" evidence="5">
    <location>
        <position position="116"/>
    </location>
    <ligand>
        <name>Zn(2+)</name>
        <dbReference type="ChEBI" id="CHEBI:29105"/>
    </ligand>
</feature>
<evidence type="ECO:0000259" key="8">
    <source>
        <dbReference type="Pfam" id="PF21621"/>
    </source>
</evidence>
<comment type="cofactor">
    <cofactor evidence="5">
        <name>Zn(2+)</name>
        <dbReference type="ChEBI" id="CHEBI:29105"/>
    </cofactor>
    <text evidence="5">Binds 1 zinc ion per subunit.</text>
</comment>
<evidence type="ECO:0000313" key="9">
    <source>
        <dbReference type="EMBL" id="TCU57148.1"/>
    </source>
</evidence>
<keyword evidence="1 5" id="KW-0479">Metal-binding</keyword>
<dbReference type="PANTHER" id="PTHR42742:SF3">
    <property type="entry name" value="FRUCTOKINASE"/>
    <property type="match status" value="1"/>
</dbReference>
<dbReference type="SUPFAM" id="SSF51182">
    <property type="entry name" value="RmlC-like cupins"/>
    <property type="match status" value="1"/>
</dbReference>
<feature type="domain" description="Mannose-6-phosphate isomerase cupin" evidence="8">
    <location>
        <begin position="240"/>
        <end position="313"/>
    </location>
</feature>
<dbReference type="InterPro" id="IPR014710">
    <property type="entry name" value="RmlC-like_jellyroll"/>
</dbReference>
<evidence type="ECO:0000256" key="6">
    <source>
        <dbReference type="PIRSR" id="PIRSR036894-2"/>
    </source>
</evidence>
<keyword evidence="10" id="KW-1185">Reference proteome</keyword>
<evidence type="ECO:0000256" key="5">
    <source>
        <dbReference type="PIRSR" id="PIRSR036894-1"/>
    </source>
</evidence>
<protein>
    <recommendedName>
        <fullName evidence="3">Phosphohexomutase</fullName>
    </recommendedName>
    <alternativeName>
        <fullName evidence="4">Phosphomannose isomerase</fullName>
    </alternativeName>
</protein>
<dbReference type="InterPro" id="IPR046457">
    <property type="entry name" value="PMI_typeI_cat"/>
</dbReference>
<evidence type="ECO:0000256" key="1">
    <source>
        <dbReference type="ARBA" id="ARBA00022723"/>
    </source>
</evidence>
<dbReference type="Proteomes" id="UP000295773">
    <property type="component" value="Unassembled WGS sequence"/>
</dbReference>
<feature type="domain" description="Phosphomannose isomerase type I catalytic" evidence="7">
    <location>
        <begin position="5"/>
        <end position="108"/>
    </location>
</feature>
<dbReference type="AlphaFoldDB" id="A0A4R3T655"/>
<dbReference type="Gene3D" id="2.60.120.10">
    <property type="entry name" value="Jelly Rolls"/>
    <property type="match status" value="2"/>
</dbReference>
<comment type="caution">
    <text evidence="9">The sequence shown here is derived from an EMBL/GenBank/DDBJ whole genome shotgun (WGS) entry which is preliminary data.</text>
</comment>
<dbReference type="PIRSF" id="PIRSF036894">
    <property type="entry name" value="PMI_Firm_short"/>
    <property type="match status" value="1"/>
</dbReference>
<dbReference type="GO" id="GO:0004476">
    <property type="term" value="F:mannose-6-phosphate isomerase activity"/>
    <property type="evidence" value="ECO:0007669"/>
    <property type="project" value="InterPro"/>
</dbReference>
<evidence type="ECO:0000256" key="2">
    <source>
        <dbReference type="ARBA" id="ARBA00022833"/>
    </source>
</evidence>
<dbReference type="InterPro" id="IPR051804">
    <property type="entry name" value="Carb_Metab_Reg_Kinase/Isom"/>
</dbReference>
<feature type="active site" evidence="6">
    <location>
        <position position="193"/>
    </location>
</feature>
<dbReference type="InterPro" id="IPR014628">
    <property type="entry name" value="Man6P_isomerase_Firm_short"/>
</dbReference>